<protein>
    <submittedName>
        <fullName evidence="1">Uncharacterized protein</fullName>
    </submittedName>
</protein>
<dbReference type="PANTHER" id="PTHR12138">
    <property type="entry name" value="PRIMATE-EXPANDED PROTEIN FAMILY"/>
    <property type="match status" value="1"/>
</dbReference>
<evidence type="ECO:0000313" key="1">
    <source>
        <dbReference type="Ensembl" id="ENSMMUP00000066197.1"/>
    </source>
</evidence>
<reference evidence="2" key="1">
    <citation type="journal article" date="2007" name="Science">
        <title>Evolutionary and biomedical insights from the rhesus macaque genome.</title>
        <authorList>
            <person name="Gibbs R.A."/>
            <person name="Rogers J."/>
            <person name="Katze M.G."/>
            <person name="Bumgarner R."/>
            <person name="Weinstock G.M."/>
            <person name="Mardis E.R."/>
            <person name="Remington K.A."/>
            <person name="Strausberg R.L."/>
            <person name="Venter J.C."/>
            <person name="Wilson R.K."/>
            <person name="Batzer M.A."/>
            <person name="Bustamante C.D."/>
            <person name="Eichler E.E."/>
            <person name="Hahn M.W."/>
            <person name="Hardison R.C."/>
            <person name="Makova K.D."/>
            <person name="Miller W."/>
            <person name="Milosavljevic A."/>
            <person name="Palermo R.E."/>
            <person name="Siepel A."/>
            <person name="Sikela J.M."/>
            <person name="Attaway T."/>
            <person name="Bell S."/>
            <person name="Bernard K.E."/>
            <person name="Buhay C.J."/>
            <person name="Chandrabose M.N."/>
            <person name="Dao M."/>
            <person name="Davis C."/>
            <person name="Delehaunty K.D."/>
            <person name="Ding Y."/>
            <person name="Dinh H.H."/>
            <person name="Dugan-Rocha S."/>
            <person name="Fulton L.A."/>
            <person name="Gabisi R.A."/>
            <person name="Garner T.T."/>
            <person name="Godfrey J."/>
            <person name="Hawes A.C."/>
            <person name="Hernandez J."/>
            <person name="Hines S."/>
            <person name="Holder M."/>
            <person name="Hume J."/>
            <person name="Jhangiani S.N."/>
            <person name="Joshi V."/>
            <person name="Khan Z.M."/>
            <person name="Kirkness E.F."/>
            <person name="Cree A."/>
            <person name="Fowler R.G."/>
            <person name="Lee S."/>
            <person name="Lewis L.R."/>
            <person name="Li Z."/>
            <person name="Liu Y.-S."/>
            <person name="Moore S.M."/>
            <person name="Muzny D."/>
            <person name="Nazareth L.V."/>
            <person name="Ngo D.N."/>
            <person name="Okwuonu G.O."/>
            <person name="Pai G."/>
            <person name="Parker D."/>
            <person name="Paul H.A."/>
            <person name="Pfannkoch C."/>
            <person name="Pohl C.S."/>
            <person name="Rogers Y.-H.C."/>
            <person name="Ruiz S.J."/>
            <person name="Sabo A."/>
            <person name="Santibanez J."/>
            <person name="Schneider B.W."/>
            <person name="Smith S.M."/>
            <person name="Sodergren E."/>
            <person name="Svatek A.F."/>
            <person name="Utterback T.R."/>
            <person name="Vattathil S."/>
            <person name="Warren W."/>
            <person name="White C.S."/>
            <person name="Chinwalla A.T."/>
            <person name="Feng Y."/>
            <person name="Halpern A.L."/>
            <person name="Hillier L.W."/>
            <person name="Huang X."/>
            <person name="Minx P."/>
            <person name="Nelson J.O."/>
            <person name="Pepin K.H."/>
            <person name="Qin X."/>
            <person name="Sutton G.G."/>
            <person name="Venter E."/>
            <person name="Walenz B.P."/>
            <person name="Wallis J.W."/>
            <person name="Worley K.C."/>
            <person name="Yang S.-P."/>
            <person name="Jones S.M."/>
            <person name="Marra M.A."/>
            <person name="Rocchi M."/>
            <person name="Schein J.E."/>
            <person name="Baertsch R."/>
            <person name="Clarke L."/>
            <person name="Csuros M."/>
            <person name="Glasscock J."/>
            <person name="Harris R.A."/>
            <person name="Havlak P."/>
            <person name="Jackson A.R."/>
            <person name="Jiang H."/>
            <person name="Liu Y."/>
            <person name="Messina D.N."/>
            <person name="Shen Y."/>
            <person name="Song H.X.-Z."/>
            <person name="Wylie T."/>
            <person name="Zhang L."/>
            <person name="Birney E."/>
            <person name="Han K."/>
            <person name="Konkel M.K."/>
            <person name="Lee J."/>
            <person name="Smit A.F.A."/>
            <person name="Ullmer B."/>
            <person name="Wang H."/>
            <person name="Xing J."/>
            <person name="Burhans R."/>
            <person name="Cheng Z."/>
            <person name="Karro J.E."/>
            <person name="Ma J."/>
            <person name="Raney B."/>
            <person name="She X."/>
            <person name="Cox M.J."/>
            <person name="Demuth J.P."/>
            <person name="Dumas L.J."/>
            <person name="Han S.-G."/>
            <person name="Hopkins J."/>
            <person name="Karimpour-Fard A."/>
            <person name="Kim Y.H."/>
            <person name="Pollack J.R."/>
            <person name="Vinar T."/>
            <person name="Addo-Quaye C."/>
            <person name="Degenhardt J."/>
            <person name="Denby A."/>
            <person name="Hubisz M.J."/>
            <person name="Indap A."/>
            <person name="Kosiol C."/>
            <person name="Lahn B.T."/>
            <person name="Lawson H.A."/>
            <person name="Marklein A."/>
            <person name="Nielsen R."/>
            <person name="Vallender E.J."/>
            <person name="Clark A.G."/>
            <person name="Ferguson B."/>
            <person name="Hernandez R.D."/>
            <person name="Hirani K."/>
            <person name="Kehrer-Sawatzki H."/>
            <person name="Kolb J."/>
            <person name="Patil S."/>
            <person name="Pu L.-L."/>
            <person name="Ren Y."/>
            <person name="Smith D.G."/>
            <person name="Wheeler D.A."/>
            <person name="Schenck I."/>
            <person name="Ball E.V."/>
            <person name="Chen R."/>
            <person name="Cooper D.N."/>
            <person name="Giardine B."/>
            <person name="Hsu F."/>
            <person name="Kent W.J."/>
            <person name="Lesk A."/>
            <person name="Nelson D.L."/>
            <person name="O'brien W.E."/>
            <person name="Pruefer K."/>
            <person name="Stenson P.D."/>
            <person name="Wallace J.C."/>
            <person name="Ke H."/>
            <person name="Liu X.-M."/>
            <person name="Wang P."/>
            <person name="Xiang A.P."/>
            <person name="Yang F."/>
            <person name="Barber G.P."/>
            <person name="Haussler D."/>
            <person name="Karolchik D."/>
            <person name="Kern A.D."/>
            <person name="Kuhn R.M."/>
            <person name="Smith K.E."/>
            <person name="Zwieg A.S."/>
        </authorList>
    </citation>
    <scope>NUCLEOTIDE SEQUENCE [LARGE SCALE GENOMIC DNA]</scope>
    <source>
        <strain evidence="2">17573</strain>
    </source>
</reference>
<dbReference type="Bgee" id="ENSMMUG00000054627">
    <property type="expression patterns" value="Expressed in cerebellum"/>
</dbReference>
<keyword evidence="2" id="KW-1185">Reference proteome</keyword>
<reference evidence="1" key="2">
    <citation type="submission" date="2019-01" db="EMBL/GenBank/DDBJ databases">
        <authorList>
            <person name="Graves T."/>
            <person name="Eichler E.E."/>
            <person name="Wilson R.K."/>
        </authorList>
    </citation>
    <scope>NUCLEOTIDE SEQUENCE [LARGE SCALE GENOMIC DNA]</scope>
    <source>
        <strain evidence="1">17573</strain>
    </source>
</reference>
<dbReference type="VEuPathDB" id="HostDB:ENSMMUG00000054627"/>
<dbReference type="GeneTree" id="ENSGT01150000286943"/>
<name>A0A5F7ZNJ9_MACMU</name>
<sequence length="113" mass="12382">FFFFFEGQSHSVAQAGVQWHDPGFSAHCNLHLPGSSNSPASASQVAGITGAHHHARLICIFLVEMWFHHIGQAGLELLTSSGPSPSLGPPKCWNYRRKPPLLAKIISYHKKTP</sequence>
<dbReference type="AlphaFoldDB" id="A0A5F7ZNJ9"/>
<evidence type="ECO:0000313" key="2">
    <source>
        <dbReference type="Proteomes" id="UP000006718"/>
    </source>
</evidence>
<dbReference type="InParanoid" id="A0A5F7ZNJ9"/>
<reference evidence="1" key="4">
    <citation type="submission" date="2025-09" db="UniProtKB">
        <authorList>
            <consortium name="Ensembl"/>
        </authorList>
    </citation>
    <scope>IDENTIFICATION</scope>
    <source>
        <strain evidence="1">17573</strain>
    </source>
</reference>
<accession>A0A5F7ZNJ9</accession>
<proteinExistence type="predicted"/>
<dbReference type="PANTHER" id="PTHR12138:SF133">
    <property type="entry name" value="SECRETED PROTEIN"/>
    <property type="match status" value="1"/>
</dbReference>
<dbReference type="Proteomes" id="UP000006718">
    <property type="component" value="Chromosome 15"/>
</dbReference>
<dbReference type="Ensembl" id="ENSMMUT00000102523.1">
    <property type="protein sequence ID" value="ENSMMUP00000066197.1"/>
    <property type="gene ID" value="ENSMMUG00000054627.1"/>
</dbReference>
<dbReference type="PRINTS" id="PR02045">
    <property type="entry name" value="F138DOMAIN"/>
</dbReference>
<reference evidence="1" key="3">
    <citation type="submission" date="2025-08" db="UniProtKB">
        <authorList>
            <consortium name="Ensembl"/>
        </authorList>
    </citation>
    <scope>IDENTIFICATION</scope>
    <source>
        <strain evidence="1">17573</strain>
    </source>
</reference>
<organism evidence="1 2">
    <name type="scientific">Macaca mulatta</name>
    <name type="common">Rhesus macaque</name>
    <dbReference type="NCBI Taxonomy" id="9544"/>
    <lineage>
        <taxon>Eukaryota</taxon>
        <taxon>Metazoa</taxon>
        <taxon>Chordata</taxon>
        <taxon>Craniata</taxon>
        <taxon>Vertebrata</taxon>
        <taxon>Euteleostomi</taxon>
        <taxon>Mammalia</taxon>
        <taxon>Eutheria</taxon>
        <taxon>Euarchontoglires</taxon>
        <taxon>Primates</taxon>
        <taxon>Haplorrhini</taxon>
        <taxon>Catarrhini</taxon>
        <taxon>Cercopithecidae</taxon>
        <taxon>Cercopithecinae</taxon>
        <taxon>Macaca</taxon>
    </lineage>
</organism>